<dbReference type="AlphaFoldDB" id="A0A841CVQ0"/>
<organism evidence="1 2">
    <name type="scientific">Planomonospora venezuelensis</name>
    <dbReference type="NCBI Taxonomy" id="1999"/>
    <lineage>
        <taxon>Bacteria</taxon>
        <taxon>Bacillati</taxon>
        <taxon>Actinomycetota</taxon>
        <taxon>Actinomycetes</taxon>
        <taxon>Streptosporangiales</taxon>
        <taxon>Streptosporangiaceae</taxon>
        <taxon>Planomonospora</taxon>
    </lineage>
</organism>
<dbReference type="Proteomes" id="UP000562352">
    <property type="component" value="Unassembled WGS sequence"/>
</dbReference>
<dbReference type="PRINTS" id="PR00419">
    <property type="entry name" value="ADXRDTASE"/>
</dbReference>
<dbReference type="Pfam" id="PF13738">
    <property type="entry name" value="Pyr_redox_3"/>
    <property type="match status" value="1"/>
</dbReference>
<accession>A0A841CVQ0</accession>
<dbReference type="InterPro" id="IPR036188">
    <property type="entry name" value="FAD/NAD-bd_sf"/>
</dbReference>
<dbReference type="PANTHER" id="PTHR42877">
    <property type="entry name" value="L-ORNITHINE N(5)-MONOOXYGENASE-RELATED"/>
    <property type="match status" value="1"/>
</dbReference>
<keyword evidence="2" id="KW-1185">Reference proteome</keyword>
<evidence type="ECO:0000313" key="2">
    <source>
        <dbReference type="Proteomes" id="UP000562352"/>
    </source>
</evidence>
<sequence length="485" mass="54315">MSTRPGITIIGSGFAGIGMAIKLKEAGYHDFVILEKAPDLGGTWRDNTYPGCACDVPSHMYSFSFELNPGWSRMFSPQSEIWDYMRGCVAKYGLAPHFRFGKEVTALEYDDAAHEWRVATGDGEAFTTNAVVSGIGALHVPSLPQIPGRERFRGPAFHSAEWDHSVDLAGKRVAVIGTGASAVQFVPRLAEQAARLTVFQRTPPWIQPKPDFELSSRARRVLSLPGAARALRNSIYWVLEARALGFTIDPRLMKLQEVVARRHLERQVADPELRAKLTPDYTIGCKRILLSNDYYPALTRDGVELVTDAVTEIRENSIVDATGRETEVDAIVYGTGFKVTDALNEQRIIGRNGLKIQEAWQNGIEAYYGITTAGFPNLFFLLGPNTGLGHNSVVFMIESQVRYVIDCLRLLSKSRARALDVRPEAQRAYNDRLQERLNALIWSEGGCRSWYLDEHGVNRTTWPGFTFEYWARTRKVQPGAYELIH</sequence>
<gene>
    <name evidence="1" type="ORF">FHS22_001230</name>
</gene>
<dbReference type="SUPFAM" id="SSF51905">
    <property type="entry name" value="FAD/NAD(P)-binding domain"/>
    <property type="match status" value="2"/>
</dbReference>
<dbReference type="RefSeq" id="WP_184939185.1">
    <property type="nucleotide sequence ID" value="NZ_BAAAWZ010000001.1"/>
</dbReference>
<proteinExistence type="predicted"/>
<dbReference type="Gene3D" id="3.50.50.60">
    <property type="entry name" value="FAD/NAD(P)-binding domain"/>
    <property type="match status" value="2"/>
</dbReference>
<evidence type="ECO:0000313" key="1">
    <source>
        <dbReference type="EMBL" id="MBB5961971.1"/>
    </source>
</evidence>
<dbReference type="PANTHER" id="PTHR42877:SF4">
    <property type="entry name" value="FAD_NAD(P)-BINDING DOMAIN-CONTAINING PROTEIN-RELATED"/>
    <property type="match status" value="1"/>
</dbReference>
<reference evidence="1 2" key="1">
    <citation type="submission" date="2020-08" db="EMBL/GenBank/DDBJ databases">
        <title>Genomic Encyclopedia of Type Strains, Phase III (KMG-III): the genomes of soil and plant-associated and newly described type strains.</title>
        <authorList>
            <person name="Whitman W."/>
        </authorList>
    </citation>
    <scope>NUCLEOTIDE SEQUENCE [LARGE SCALE GENOMIC DNA]</scope>
    <source>
        <strain evidence="1 2">CECT 3303</strain>
    </source>
</reference>
<dbReference type="InterPro" id="IPR051209">
    <property type="entry name" value="FAD-bind_Monooxygenase_sf"/>
</dbReference>
<dbReference type="EMBL" id="JACHJJ010000003">
    <property type="protein sequence ID" value="MBB5961971.1"/>
    <property type="molecule type" value="Genomic_DNA"/>
</dbReference>
<name>A0A841CVQ0_PLAVE</name>
<comment type="caution">
    <text evidence="1">The sequence shown here is derived from an EMBL/GenBank/DDBJ whole genome shotgun (WGS) entry which is preliminary data.</text>
</comment>
<protein>
    <submittedName>
        <fullName evidence="1">Cation diffusion facilitator CzcD-associated flavoprotein CzcO</fullName>
    </submittedName>
</protein>